<reference evidence="4" key="1">
    <citation type="submission" date="2020-10" db="EMBL/GenBank/DDBJ databases">
        <title>Ca. Dormibacterota MAGs.</title>
        <authorList>
            <person name="Montgomery K."/>
        </authorList>
    </citation>
    <scope>NUCLEOTIDE SEQUENCE [LARGE SCALE GENOMIC DNA]</scope>
    <source>
        <strain evidence="4">SC8812_S17_10</strain>
    </source>
</reference>
<dbReference type="EMBL" id="JAEKNR010000125">
    <property type="protein sequence ID" value="MBJ7598756.1"/>
    <property type="molecule type" value="Genomic_DNA"/>
</dbReference>
<evidence type="ECO:0000313" key="4">
    <source>
        <dbReference type="EMBL" id="MBJ7598756.1"/>
    </source>
</evidence>
<keyword evidence="3" id="KW-0949">S-adenosyl-L-methionine</keyword>
<dbReference type="AlphaFoldDB" id="A0A934K925"/>
<keyword evidence="5" id="KW-1185">Reference proteome</keyword>
<evidence type="ECO:0000256" key="2">
    <source>
        <dbReference type="ARBA" id="ARBA00022679"/>
    </source>
</evidence>
<evidence type="ECO:0000256" key="1">
    <source>
        <dbReference type="ARBA" id="ARBA00022603"/>
    </source>
</evidence>
<protein>
    <submittedName>
        <fullName evidence="4">O-methyltransferase</fullName>
    </submittedName>
</protein>
<dbReference type="InterPro" id="IPR002935">
    <property type="entry name" value="SAM_O-MeTrfase"/>
</dbReference>
<name>A0A934K925_9BACT</name>
<dbReference type="InterPro" id="IPR050362">
    <property type="entry name" value="Cation-dep_OMT"/>
</dbReference>
<dbReference type="InterPro" id="IPR029063">
    <property type="entry name" value="SAM-dependent_MTases_sf"/>
</dbReference>
<dbReference type="Pfam" id="PF01596">
    <property type="entry name" value="Methyltransf_3"/>
    <property type="match status" value="1"/>
</dbReference>
<dbReference type="PANTHER" id="PTHR10509:SF14">
    <property type="entry name" value="CAFFEOYL-COA O-METHYLTRANSFERASE 3-RELATED"/>
    <property type="match status" value="1"/>
</dbReference>
<proteinExistence type="predicted"/>
<dbReference type="SUPFAM" id="SSF53335">
    <property type="entry name" value="S-adenosyl-L-methionine-dependent methyltransferases"/>
    <property type="match status" value="1"/>
</dbReference>
<dbReference type="GO" id="GO:0008171">
    <property type="term" value="F:O-methyltransferase activity"/>
    <property type="evidence" value="ECO:0007669"/>
    <property type="project" value="InterPro"/>
</dbReference>
<dbReference type="Gene3D" id="3.40.50.150">
    <property type="entry name" value="Vaccinia Virus protein VP39"/>
    <property type="match status" value="1"/>
</dbReference>
<organism evidence="4 5">
    <name type="scientific">Candidatus Nephthysia bennettiae</name>
    <dbReference type="NCBI Taxonomy" id="3127016"/>
    <lineage>
        <taxon>Bacteria</taxon>
        <taxon>Bacillati</taxon>
        <taxon>Candidatus Dormiibacterota</taxon>
        <taxon>Candidatus Dormibacteria</taxon>
        <taxon>Candidatus Dormibacterales</taxon>
        <taxon>Candidatus Dormibacteraceae</taxon>
        <taxon>Candidatus Nephthysia</taxon>
    </lineage>
</organism>
<accession>A0A934K925</accession>
<dbReference type="GO" id="GO:0032259">
    <property type="term" value="P:methylation"/>
    <property type="evidence" value="ECO:0007669"/>
    <property type="project" value="UniProtKB-KW"/>
</dbReference>
<dbReference type="PANTHER" id="PTHR10509">
    <property type="entry name" value="O-METHYLTRANSFERASE-RELATED"/>
    <property type="match status" value="1"/>
</dbReference>
<evidence type="ECO:0000313" key="5">
    <source>
        <dbReference type="Proteomes" id="UP000612893"/>
    </source>
</evidence>
<dbReference type="GO" id="GO:0008757">
    <property type="term" value="F:S-adenosylmethionine-dependent methyltransferase activity"/>
    <property type="evidence" value="ECO:0007669"/>
    <property type="project" value="TreeGrafter"/>
</dbReference>
<dbReference type="PROSITE" id="PS51682">
    <property type="entry name" value="SAM_OMT_I"/>
    <property type="match status" value="1"/>
</dbReference>
<sequence>MKLSSVQVDDRIERYLESLLPPREPALERLERELERERVPAIGPLVGQLAHLALRLAGSRDVLELGTAVGYSAIWLARGCSGRVVTLETDHERAERARANLAEAALADRVNVVEEDALGYLEREQGRFDCVFNDLLNSFPDVGAVERCFELSLGRLSPGGLLLADNALGRGEVVNPESRQARNITRYNELVARTPGLESIIVPLRDGFSIARLGS</sequence>
<dbReference type="Proteomes" id="UP000612893">
    <property type="component" value="Unassembled WGS sequence"/>
</dbReference>
<dbReference type="CDD" id="cd02440">
    <property type="entry name" value="AdoMet_MTases"/>
    <property type="match status" value="1"/>
</dbReference>
<comment type="caution">
    <text evidence="4">The sequence shown here is derived from an EMBL/GenBank/DDBJ whole genome shotgun (WGS) entry which is preliminary data.</text>
</comment>
<dbReference type="RefSeq" id="WP_338201962.1">
    <property type="nucleotide sequence ID" value="NZ_JAEKNR010000125.1"/>
</dbReference>
<keyword evidence="1" id="KW-0489">Methyltransferase</keyword>
<keyword evidence="2" id="KW-0808">Transferase</keyword>
<evidence type="ECO:0000256" key="3">
    <source>
        <dbReference type="ARBA" id="ARBA00022691"/>
    </source>
</evidence>
<gene>
    <name evidence="4" type="ORF">JF922_11820</name>
</gene>